<dbReference type="InterPro" id="IPR003311">
    <property type="entry name" value="AUX_IAA"/>
</dbReference>
<name>A0AAQ3QEL0_9LILI</name>
<comment type="function">
    <text evidence="1 3">Aux/IAA proteins are short-lived transcriptional factors that function as repressors of early auxin response genes at low auxin concentrations.</text>
</comment>
<evidence type="ECO:0000256" key="1">
    <source>
        <dbReference type="ARBA" id="ARBA00002159"/>
    </source>
</evidence>
<evidence type="ECO:0000256" key="2">
    <source>
        <dbReference type="ARBA" id="ARBA00011726"/>
    </source>
</evidence>
<proteinExistence type="inferred from homology"/>
<dbReference type="Proteomes" id="UP001327560">
    <property type="component" value="Chromosome 5"/>
</dbReference>
<feature type="domain" description="AUX/IAA" evidence="5">
    <location>
        <begin position="20"/>
        <end position="141"/>
    </location>
</feature>
<keyword evidence="3" id="KW-0805">Transcription regulation</keyword>
<dbReference type="Gene3D" id="3.10.20.90">
    <property type="entry name" value="Phosphatidylinositol 3-kinase Catalytic Subunit, Chain A, domain 1"/>
    <property type="match status" value="1"/>
</dbReference>
<comment type="subunit">
    <text evidence="2 3">Homodimers and heterodimers.</text>
</comment>
<keyword evidence="3" id="KW-0927">Auxin signaling pathway</keyword>
<reference evidence="6 7" key="1">
    <citation type="submission" date="2023-10" db="EMBL/GenBank/DDBJ databases">
        <title>Chromosome-scale genome assembly provides insights into flower coloration mechanisms of Canna indica.</title>
        <authorList>
            <person name="Li C."/>
        </authorList>
    </citation>
    <scope>NUCLEOTIDE SEQUENCE [LARGE SCALE GENOMIC DNA]</scope>
    <source>
        <tissue evidence="6">Flower</tissue>
    </source>
</reference>
<dbReference type="GO" id="GO:0005634">
    <property type="term" value="C:nucleus"/>
    <property type="evidence" value="ECO:0007669"/>
    <property type="project" value="UniProtKB-SubCell"/>
</dbReference>
<evidence type="ECO:0000256" key="4">
    <source>
        <dbReference type="SAM" id="MobiDB-lite"/>
    </source>
</evidence>
<comment type="subcellular location">
    <subcellularLocation>
        <location evidence="3">Nucleus</location>
    </subcellularLocation>
</comment>
<dbReference type="AlphaFoldDB" id="A0AAQ3QEL0"/>
<keyword evidence="3" id="KW-0539">Nucleus</keyword>
<organism evidence="6 7">
    <name type="scientific">Canna indica</name>
    <name type="common">Indian-shot</name>
    <dbReference type="NCBI Taxonomy" id="4628"/>
    <lineage>
        <taxon>Eukaryota</taxon>
        <taxon>Viridiplantae</taxon>
        <taxon>Streptophyta</taxon>
        <taxon>Embryophyta</taxon>
        <taxon>Tracheophyta</taxon>
        <taxon>Spermatophyta</taxon>
        <taxon>Magnoliopsida</taxon>
        <taxon>Liliopsida</taxon>
        <taxon>Zingiberales</taxon>
        <taxon>Cannaceae</taxon>
        <taxon>Canna</taxon>
    </lineage>
</organism>
<dbReference type="Pfam" id="PF02309">
    <property type="entry name" value="AUX_IAA"/>
    <property type="match status" value="1"/>
</dbReference>
<accession>A0AAQ3QEL0</accession>
<keyword evidence="3" id="KW-0804">Transcription</keyword>
<keyword evidence="3" id="KW-0678">Repressor</keyword>
<sequence>MEAAERSSSDSEVSCLDYEETELKLEPPGVGASIAGPGQHDRKRAFSGLDQCGTKSLCRSGESPDSEPSRAAEPPVAKAQVVGWPPVRSYRKNAFRNCTFEKVAVDGAPYLRKVDLETCGGYQELFVALKEMFSSYFAIENENKLVDPSDGMEYICPHIRGQGW</sequence>
<dbReference type="PANTHER" id="PTHR31734:SF34">
    <property type="entry name" value="AUXIN-RESPONSIVE PROTEIN IAA15"/>
    <property type="match status" value="1"/>
</dbReference>
<comment type="similarity">
    <text evidence="3">Belongs to the Aux/IAA family.</text>
</comment>
<dbReference type="GO" id="GO:0006355">
    <property type="term" value="P:regulation of DNA-templated transcription"/>
    <property type="evidence" value="ECO:0007669"/>
    <property type="project" value="InterPro"/>
</dbReference>
<dbReference type="InterPro" id="IPR033389">
    <property type="entry name" value="AUX/IAA_dom"/>
</dbReference>
<keyword evidence="7" id="KW-1185">Reference proteome</keyword>
<evidence type="ECO:0000256" key="3">
    <source>
        <dbReference type="RuleBase" id="RU004549"/>
    </source>
</evidence>
<dbReference type="EMBL" id="CP136894">
    <property type="protein sequence ID" value="WOL08129.1"/>
    <property type="molecule type" value="Genomic_DNA"/>
</dbReference>
<gene>
    <name evidence="6" type="ORF">Cni_G16881</name>
</gene>
<dbReference type="GO" id="GO:0009734">
    <property type="term" value="P:auxin-activated signaling pathway"/>
    <property type="evidence" value="ECO:0007669"/>
    <property type="project" value="UniProtKB-UniRule"/>
</dbReference>
<dbReference type="PANTHER" id="PTHR31734">
    <property type="entry name" value="AUXIN-RESPONSIVE PROTEIN IAA17"/>
    <property type="match status" value="1"/>
</dbReference>
<evidence type="ECO:0000313" key="6">
    <source>
        <dbReference type="EMBL" id="WOL08129.1"/>
    </source>
</evidence>
<feature type="region of interest" description="Disordered" evidence="4">
    <location>
        <begin position="26"/>
        <end position="77"/>
    </location>
</feature>
<evidence type="ECO:0000259" key="5">
    <source>
        <dbReference type="Pfam" id="PF02309"/>
    </source>
</evidence>
<protein>
    <recommendedName>
        <fullName evidence="3">Auxin-responsive protein</fullName>
    </recommendedName>
</protein>
<evidence type="ECO:0000313" key="7">
    <source>
        <dbReference type="Proteomes" id="UP001327560"/>
    </source>
</evidence>